<sequence length="369" mass="40560">MFVKVVSLVVLVKVLTAISASVIKIQPNHEDRIANGLNATVDQFPYMVSIRNASNLQHYCGGSILSSQWILTAGHCVEDPDPAKLIIYVGSISLKSGGFKYKVSNVILHENYSHVQTPFSLKQMSNDIALIKIDGKIQLPQPNIQSIELETNWVDKDVISTLSGWGMLKDGSMPDNLQYMYSETLTNELCEHYIEQLLYHIPLYKEQICTLIQHRKFARSTDSGGPLVVNGKQIGVVSWGPSDVPEEFVAQPIELETEIIGEVDGVVFVWELINTGVIPDNMQYLNKRTLINHQCHAFWSTALLGADEICAFSAVGQGVYSADFGGLLVANGRQIGVVSWGGSPCGSGRPDVYVRVSSYVGWVNNAISS</sequence>
<dbReference type="PANTHER" id="PTHR24276:SF98">
    <property type="entry name" value="FI18310P1-RELATED"/>
    <property type="match status" value="1"/>
</dbReference>
<evidence type="ECO:0000256" key="2">
    <source>
        <dbReference type="ARBA" id="ARBA00022670"/>
    </source>
</evidence>
<dbReference type="PROSITE" id="PS50240">
    <property type="entry name" value="TRYPSIN_DOM"/>
    <property type="match status" value="1"/>
</dbReference>
<dbReference type="Pfam" id="PF00089">
    <property type="entry name" value="Trypsin"/>
    <property type="match status" value="2"/>
</dbReference>
<dbReference type="SMART" id="SM00020">
    <property type="entry name" value="Tryp_SPc"/>
    <property type="match status" value="1"/>
</dbReference>
<evidence type="ECO:0000256" key="3">
    <source>
        <dbReference type="ARBA" id="ARBA00022801"/>
    </source>
</evidence>
<proteinExistence type="inferred from homology"/>
<dbReference type="Gene3D" id="2.40.10.10">
    <property type="entry name" value="Trypsin-like serine proteases"/>
    <property type="match status" value="3"/>
</dbReference>
<keyword evidence="4" id="KW-0720">Serine protease</keyword>
<keyword evidence="6" id="KW-0732">Signal</keyword>
<dbReference type="PROSITE" id="PS00134">
    <property type="entry name" value="TRYPSIN_HIS"/>
    <property type="match status" value="1"/>
</dbReference>
<evidence type="ECO:0000256" key="1">
    <source>
        <dbReference type="ARBA" id="ARBA00007664"/>
    </source>
</evidence>
<dbReference type="PANTHER" id="PTHR24276">
    <property type="entry name" value="POLYSERASE-RELATED"/>
    <property type="match status" value="1"/>
</dbReference>
<dbReference type="FunFam" id="2.40.10.10:FF:000068">
    <property type="entry name" value="transmembrane protease serine 2"/>
    <property type="match status" value="1"/>
</dbReference>
<organism evidence="8 9">
    <name type="scientific">Popillia japonica</name>
    <name type="common">Japanese beetle</name>
    <dbReference type="NCBI Taxonomy" id="7064"/>
    <lineage>
        <taxon>Eukaryota</taxon>
        <taxon>Metazoa</taxon>
        <taxon>Ecdysozoa</taxon>
        <taxon>Arthropoda</taxon>
        <taxon>Hexapoda</taxon>
        <taxon>Insecta</taxon>
        <taxon>Pterygota</taxon>
        <taxon>Neoptera</taxon>
        <taxon>Endopterygota</taxon>
        <taxon>Coleoptera</taxon>
        <taxon>Polyphaga</taxon>
        <taxon>Scarabaeiformia</taxon>
        <taxon>Scarabaeidae</taxon>
        <taxon>Rutelinae</taxon>
        <taxon>Popillia</taxon>
    </lineage>
</organism>
<accession>A0AAW1NCJ5</accession>
<dbReference type="InterPro" id="IPR001254">
    <property type="entry name" value="Trypsin_dom"/>
</dbReference>
<evidence type="ECO:0000313" key="9">
    <source>
        <dbReference type="Proteomes" id="UP001458880"/>
    </source>
</evidence>
<dbReference type="InterPro" id="IPR043504">
    <property type="entry name" value="Peptidase_S1_PA_chymotrypsin"/>
</dbReference>
<dbReference type="InterPro" id="IPR001314">
    <property type="entry name" value="Peptidase_S1A"/>
</dbReference>
<protein>
    <submittedName>
        <fullName evidence="8">Trypsin</fullName>
    </submittedName>
</protein>
<evidence type="ECO:0000313" key="8">
    <source>
        <dbReference type="EMBL" id="KAK9758548.1"/>
    </source>
</evidence>
<dbReference type="InterPro" id="IPR018114">
    <property type="entry name" value="TRYPSIN_HIS"/>
</dbReference>
<dbReference type="InterPro" id="IPR009003">
    <property type="entry name" value="Peptidase_S1_PA"/>
</dbReference>
<comment type="similarity">
    <text evidence="1">Belongs to the peptidase S1 family.</text>
</comment>
<dbReference type="SUPFAM" id="SSF50494">
    <property type="entry name" value="Trypsin-like serine proteases"/>
    <property type="match status" value="2"/>
</dbReference>
<dbReference type="PRINTS" id="PR00722">
    <property type="entry name" value="CHYMOTRYPSIN"/>
</dbReference>
<dbReference type="CDD" id="cd00190">
    <property type="entry name" value="Tryp_SPc"/>
    <property type="match status" value="1"/>
</dbReference>
<keyword evidence="9" id="KW-1185">Reference proteome</keyword>
<evidence type="ECO:0000256" key="4">
    <source>
        <dbReference type="ARBA" id="ARBA00022825"/>
    </source>
</evidence>
<feature type="signal peptide" evidence="6">
    <location>
        <begin position="1"/>
        <end position="20"/>
    </location>
</feature>
<dbReference type="AlphaFoldDB" id="A0AAW1NCJ5"/>
<dbReference type="GO" id="GO:0004252">
    <property type="term" value="F:serine-type endopeptidase activity"/>
    <property type="evidence" value="ECO:0007669"/>
    <property type="project" value="InterPro"/>
</dbReference>
<gene>
    <name evidence="8" type="ORF">QE152_g741</name>
</gene>
<keyword evidence="3" id="KW-0378">Hydrolase</keyword>
<dbReference type="Proteomes" id="UP001458880">
    <property type="component" value="Unassembled WGS sequence"/>
</dbReference>
<feature type="domain" description="Peptidase S1" evidence="7">
    <location>
        <begin position="33"/>
        <end position="368"/>
    </location>
</feature>
<keyword evidence="2" id="KW-0645">Protease</keyword>
<comment type="caution">
    <text evidence="8">The sequence shown here is derived from an EMBL/GenBank/DDBJ whole genome shotgun (WGS) entry which is preliminary data.</text>
</comment>
<keyword evidence="5" id="KW-1015">Disulfide bond</keyword>
<reference evidence="8 9" key="1">
    <citation type="journal article" date="2024" name="BMC Genomics">
        <title>De novo assembly and annotation of Popillia japonica's genome with initial clues to its potential as an invasive pest.</title>
        <authorList>
            <person name="Cucini C."/>
            <person name="Boschi S."/>
            <person name="Funari R."/>
            <person name="Cardaioli E."/>
            <person name="Iannotti N."/>
            <person name="Marturano G."/>
            <person name="Paoli F."/>
            <person name="Bruttini M."/>
            <person name="Carapelli A."/>
            <person name="Frati F."/>
            <person name="Nardi F."/>
        </authorList>
    </citation>
    <scope>NUCLEOTIDE SEQUENCE [LARGE SCALE GENOMIC DNA]</scope>
    <source>
        <strain evidence="8">DMR45628</strain>
    </source>
</reference>
<evidence type="ECO:0000259" key="7">
    <source>
        <dbReference type="PROSITE" id="PS50240"/>
    </source>
</evidence>
<dbReference type="GO" id="GO:0006508">
    <property type="term" value="P:proteolysis"/>
    <property type="evidence" value="ECO:0007669"/>
    <property type="project" value="UniProtKB-KW"/>
</dbReference>
<name>A0AAW1NCJ5_POPJA</name>
<evidence type="ECO:0000256" key="6">
    <source>
        <dbReference type="SAM" id="SignalP"/>
    </source>
</evidence>
<dbReference type="InterPro" id="IPR050430">
    <property type="entry name" value="Peptidase_S1"/>
</dbReference>
<evidence type="ECO:0000256" key="5">
    <source>
        <dbReference type="ARBA" id="ARBA00023157"/>
    </source>
</evidence>
<feature type="chain" id="PRO_5043799910" evidence="6">
    <location>
        <begin position="21"/>
        <end position="369"/>
    </location>
</feature>
<dbReference type="EMBL" id="JASPKY010000003">
    <property type="protein sequence ID" value="KAK9758548.1"/>
    <property type="molecule type" value="Genomic_DNA"/>
</dbReference>